<dbReference type="AlphaFoldDB" id="A0A9P5N8G5"/>
<organism evidence="3 4">
    <name type="scientific">Gymnopilus junonius</name>
    <name type="common">Spectacular rustgill mushroom</name>
    <name type="synonym">Gymnopilus spectabilis subsp. junonius</name>
    <dbReference type="NCBI Taxonomy" id="109634"/>
    <lineage>
        <taxon>Eukaryota</taxon>
        <taxon>Fungi</taxon>
        <taxon>Dikarya</taxon>
        <taxon>Basidiomycota</taxon>
        <taxon>Agaricomycotina</taxon>
        <taxon>Agaricomycetes</taxon>
        <taxon>Agaricomycetidae</taxon>
        <taxon>Agaricales</taxon>
        <taxon>Agaricineae</taxon>
        <taxon>Hymenogastraceae</taxon>
        <taxon>Gymnopilus</taxon>
    </lineage>
</organism>
<gene>
    <name evidence="3" type="ORF">CPB84DRAFT_1854704</name>
</gene>
<comment type="caution">
    <text evidence="3">The sequence shown here is derived from an EMBL/GenBank/DDBJ whole genome shotgun (WGS) entry which is preliminary data.</text>
</comment>
<evidence type="ECO:0000256" key="1">
    <source>
        <dbReference type="SAM" id="MobiDB-lite"/>
    </source>
</evidence>
<keyword evidence="4" id="KW-1185">Reference proteome</keyword>
<feature type="domain" description="Fungal-type protein kinase" evidence="2">
    <location>
        <begin position="112"/>
        <end position="172"/>
    </location>
</feature>
<proteinExistence type="predicted"/>
<evidence type="ECO:0000259" key="2">
    <source>
        <dbReference type="Pfam" id="PF17667"/>
    </source>
</evidence>
<protein>
    <recommendedName>
        <fullName evidence="2">Fungal-type protein kinase domain-containing protein</fullName>
    </recommendedName>
</protein>
<accession>A0A9P5N8G5</accession>
<dbReference type="OrthoDB" id="3260094at2759"/>
<dbReference type="Proteomes" id="UP000724874">
    <property type="component" value="Unassembled WGS sequence"/>
</dbReference>
<evidence type="ECO:0000313" key="3">
    <source>
        <dbReference type="EMBL" id="KAF8872015.1"/>
    </source>
</evidence>
<sequence>MPTIGDPITSFHSKTEFISTCLDIVNALEFLNTKAKVIHVWKHGPDDSPSKFCSLAFTNTNTPPVVSSPNDQNNSTSESESASNKAVDVQISAPASTVGIMVGPEGTLEPIKATGLLIDCDFMCYSHENTHQTSGTLPFMAIESLVTATGKSFRHHARHDLESLLNLMLTLCVYMTRPSGQLHVPVKGDQLIKFNKWFNISDRLDLTIAKSSTLNAFDLLIKPHLPIYWQDFAPFLSRLINITWSDKPILMNPNCATHQAYHDILKEAVAMYSTEEKSKLALYAILSKQKH</sequence>
<dbReference type="Pfam" id="PF17667">
    <property type="entry name" value="Pkinase_fungal"/>
    <property type="match status" value="1"/>
</dbReference>
<reference evidence="3" key="1">
    <citation type="submission" date="2020-11" db="EMBL/GenBank/DDBJ databases">
        <authorList>
            <consortium name="DOE Joint Genome Institute"/>
            <person name="Ahrendt S."/>
            <person name="Riley R."/>
            <person name="Andreopoulos W."/>
            <person name="LaButti K."/>
            <person name="Pangilinan J."/>
            <person name="Ruiz-duenas F.J."/>
            <person name="Barrasa J.M."/>
            <person name="Sanchez-Garcia M."/>
            <person name="Camarero S."/>
            <person name="Miyauchi S."/>
            <person name="Serrano A."/>
            <person name="Linde D."/>
            <person name="Babiker R."/>
            <person name="Drula E."/>
            <person name="Ayuso-Fernandez I."/>
            <person name="Pacheco R."/>
            <person name="Padilla G."/>
            <person name="Ferreira P."/>
            <person name="Barriuso J."/>
            <person name="Kellner H."/>
            <person name="Castanera R."/>
            <person name="Alfaro M."/>
            <person name="Ramirez L."/>
            <person name="Pisabarro A.G."/>
            <person name="Kuo A."/>
            <person name="Tritt A."/>
            <person name="Lipzen A."/>
            <person name="He G."/>
            <person name="Yan M."/>
            <person name="Ng V."/>
            <person name="Cullen D."/>
            <person name="Martin F."/>
            <person name="Rosso M.-N."/>
            <person name="Henrissat B."/>
            <person name="Hibbett D."/>
            <person name="Martinez A.T."/>
            <person name="Grigoriev I.V."/>
        </authorList>
    </citation>
    <scope>NUCLEOTIDE SEQUENCE</scope>
    <source>
        <strain evidence="3">AH 44721</strain>
    </source>
</reference>
<feature type="compositionally biased region" description="Polar residues" evidence="1">
    <location>
        <begin position="63"/>
        <end position="72"/>
    </location>
</feature>
<evidence type="ECO:0000313" key="4">
    <source>
        <dbReference type="Proteomes" id="UP000724874"/>
    </source>
</evidence>
<name>A0A9P5N8G5_GYMJU</name>
<feature type="region of interest" description="Disordered" evidence="1">
    <location>
        <begin position="63"/>
        <end position="87"/>
    </location>
</feature>
<dbReference type="EMBL" id="JADNYJ010000284">
    <property type="protein sequence ID" value="KAF8872015.1"/>
    <property type="molecule type" value="Genomic_DNA"/>
</dbReference>
<dbReference type="InterPro" id="IPR040976">
    <property type="entry name" value="Pkinase_fungal"/>
</dbReference>
<feature type="compositionally biased region" description="Low complexity" evidence="1">
    <location>
        <begin position="73"/>
        <end position="84"/>
    </location>
</feature>